<evidence type="ECO:0000313" key="7">
    <source>
        <dbReference type="Proteomes" id="UP000005237"/>
    </source>
</evidence>
<dbReference type="InterPro" id="IPR050328">
    <property type="entry name" value="Dev_Immune_Receptor"/>
</dbReference>
<dbReference type="Proteomes" id="UP000005237">
    <property type="component" value="Unassembled WGS sequence"/>
</dbReference>
<dbReference type="SMART" id="SM00365">
    <property type="entry name" value="LRR_SD22"/>
    <property type="match status" value="4"/>
</dbReference>
<keyword evidence="2 5" id="KW-0732">Signal</keyword>
<dbReference type="PROSITE" id="PS51450">
    <property type="entry name" value="LRR"/>
    <property type="match status" value="3"/>
</dbReference>
<dbReference type="AlphaFoldDB" id="A0A8R1HH41"/>
<sequence>MLSRIFVFLFLAIGVQAFCPKLFNNQTACSCETTVEGPVIKCSGTDGLLIVDKLKSSHLEIKEIALENANIIEIGPKAFKNLRIKKLNLDKNRIQRIHEHAFHGLENVMQELSISENSLQEIPAKSLAGMRVLNILNLKCNKIGNVSDVSFVNMSSLIDVNLACNQICQLAPDTFANVQASLQNLILDSNCFTKIPSAAIKNMNNLIALHLKNNKIVSLERGDLTNLTSLSMLSLNGNAITKIDKEAIRKVPNLRYLYLNDNQIETFETGVMQQFKQVQVLDLSYNNMSEVTKDMFSGLESVQHLNLDSNHIQSVAPGAFSGTPLLLLWLPNNCLTEITQQTFQGALFLRMVSLSNNNIDSIQELSFGHLANLHTLDLAHNKIFSLQNKSLSGAENLAVRLQENPMVCTTNGFHVLNAGEAINLTSEANNICKTNWQKKTENVCPKTRSRLVAPQCCSSNAPVNKKTVTSVSPLDSVPTTTSTNPPVTEKEKEEKEEKEKEEEEEEEEETEYIDEDQEDDDKASTQQEELTKKTEEEVTTTTTRNKKVNMERFWRLSQGPSKKSPFMRHMQVNKPKFLQTTTEKNADVSDNTDSDEADYISDESETNAENKENRESNSGTVAVSSQAEREARVPARIRERQKMFESNITPWISHEMTNREGTKEDFNKDGSVETISQDKKTDEN</sequence>
<evidence type="ECO:0000256" key="4">
    <source>
        <dbReference type="SAM" id="MobiDB-lite"/>
    </source>
</evidence>
<dbReference type="EnsemblMetazoa" id="CJA01336.1">
    <property type="protein sequence ID" value="CJA01336.1"/>
    <property type="gene ID" value="WBGene00120540"/>
</dbReference>
<dbReference type="PANTHER" id="PTHR24373:SF393">
    <property type="entry name" value="PROTEIN SLIT-LIKE PROTEIN"/>
    <property type="match status" value="1"/>
</dbReference>
<proteinExistence type="predicted"/>
<feature type="compositionally biased region" description="Basic and acidic residues" evidence="4">
    <location>
        <begin position="488"/>
        <end position="498"/>
    </location>
</feature>
<feature type="signal peptide" evidence="5">
    <location>
        <begin position="1"/>
        <end position="17"/>
    </location>
</feature>
<evidence type="ECO:0000256" key="3">
    <source>
        <dbReference type="ARBA" id="ARBA00022737"/>
    </source>
</evidence>
<feature type="compositionally biased region" description="Acidic residues" evidence="4">
    <location>
        <begin position="590"/>
        <end position="606"/>
    </location>
</feature>
<feature type="compositionally biased region" description="Polar residues" evidence="4">
    <location>
        <begin position="616"/>
        <end position="626"/>
    </location>
</feature>
<reference evidence="7" key="1">
    <citation type="submission" date="2010-08" db="EMBL/GenBank/DDBJ databases">
        <authorList>
            <consortium name="Caenorhabditis japonica Sequencing Consortium"/>
            <person name="Wilson R.K."/>
        </authorList>
    </citation>
    <scope>NUCLEOTIDE SEQUENCE [LARGE SCALE GENOMIC DNA]</scope>
    <source>
        <strain evidence="7">DF5081</strain>
    </source>
</reference>
<feature type="compositionally biased region" description="Basic and acidic residues" evidence="4">
    <location>
        <begin position="656"/>
        <end position="684"/>
    </location>
</feature>
<accession>A0A8R1HH41</accession>
<feature type="chain" id="PRO_5035721956" evidence="5">
    <location>
        <begin position="18"/>
        <end position="684"/>
    </location>
</feature>
<evidence type="ECO:0000256" key="1">
    <source>
        <dbReference type="ARBA" id="ARBA00022614"/>
    </source>
</evidence>
<dbReference type="InterPro" id="IPR003591">
    <property type="entry name" value="Leu-rich_rpt_typical-subtyp"/>
</dbReference>
<feature type="compositionally biased region" description="Acidic residues" evidence="4">
    <location>
        <begin position="499"/>
        <end position="521"/>
    </location>
</feature>
<keyword evidence="7" id="KW-1185">Reference proteome</keyword>
<dbReference type="SMART" id="SM00369">
    <property type="entry name" value="LRR_TYP"/>
    <property type="match status" value="13"/>
</dbReference>
<dbReference type="SUPFAM" id="SSF52058">
    <property type="entry name" value="L domain-like"/>
    <property type="match status" value="1"/>
</dbReference>
<organism evidence="6 7">
    <name type="scientific">Caenorhabditis japonica</name>
    <dbReference type="NCBI Taxonomy" id="281687"/>
    <lineage>
        <taxon>Eukaryota</taxon>
        <taxon>Metazoa</taxon>
        <taxon>Ecdysozoa</taxon>
        <taxon>Nematoda</taxon>
        <taxon>Chromadorea</taxon>
        <taxon>Rhabditida</taxon>
        <taxon>Rhabditina</taxon>
        <taxon>Rhabditomorpha</taxon>
        <taxon>Rhabditoidea</taxon>
        <taxon>Rhabditidae</taxon>
        <taxon>Peloderinae</taxon>
        <taxon>Caenorhabditis</taxon>
    </lineage>
</organism>
<reference evidence="6" key="2">
    <citation type="submission" date="2022-06" db="UniProtKB">
        <authorList>
            <consortium name="EnsemblMetazoa"/>
        </authorList>
    </citation>
    <scope>IDENTIFICATION</scope>
    <source>
        <strain evidence="6">DF5081</strain>
    </source>
</reference>
<dbReference type="Gene3D" id="3.80.10.10">
    <property type="entry name" value="Ribonuclease Inhibitor"/>
    <property type="match status" value="3"/>
</dbReference>
<feature type="compositionally biased region" description="Polar residues" evidence="4">
    <location>
        <begin position="578"/>
        <end position="589"/>
    </location>
</feature>
<dbReference type="GO" id="GO:0031012">
    <property type="term" value="C:extracellular matrix"/>
    <property type="evidence" value="ECO:0007669"/>
    <property type="project" value="TreeGrafter"/>
</dbReference>
<dbReference type="Pfam" id="PF13855">
    <property type="entry name" value="LRR_8"/>
    <property type="match status" value="4"/>
</dbReference>
<feature type="compositionally biased region" description="Basic and acidic residues" evidence="4">
    <location>
        <begin position="627"/>
        <end position="643"/>
    </location>
</feature>
<feature type="compositionally biased region" description="Polar residues" evidence="4">
    <location>
        <begin position="457"/>
        <end position="473"/>
    </location>
</feature>
<keyword evidence="3" id="KW-0677">Repeat</keyword>
<feature type="region of interest" description="Disordered" evidence="4">
    <location>
        <begin position="457"/>
        <end position="684"/>
    </location>
</feature>
<protein>
    <submittedName>
        <fullName evidence="6">Uncharacterized protein</fullName>
    </submittedName>
</protein>
<dbReference type="OMA" id="VNLACNQ"/>
<keyword evidence="1" id="KW-0433">Leucine-rich repeat</keyword>
<dbReference type="GO" id="GO:0005615">
    <property type="term" value="C:extracellular space"/>
    <property type="evidence" value="ECO:0007669"/>
    <property type="project" value="EnsemblMetazoa"/>
</dbReference>
<dbReference type="PANTHER" id="PTHR24373">
    <property type="entry name" value="SLIT RELATED LEUCINE-RICH REPEAT NEURONAL PROTEIN"/>
    <property type="match status" value="1"/>
</dbReference>
<dbReference type="InterPro" id="IPR032675">
    <property type="entry name" value="LRR_dom_sf"/>
</dbReference>
<dbReference type="InterPro" id="IPR001611">
    <property type="entry name" value="Leu-rich_rpt"/>
</dbReference>
<evidence type="ECO:0000256" key="2">
    <source>
        <dbReference type="ARBA" id="ARBA00022729"/>
    </source>
</evidence>
<evidence type="ECO:0000313" key="6">
    <source>
        <dbReference type="EnsemblMetazoa" id="CJA01336.1"/>
    </source>
</evidence>
<feature type="compositionally biased region" description="Low complexity" evidence="4">
    <location>
        <begin position="476"/>
        <end position="487"/>
    </location>
</feature>
<evidence type="ECO:0000256" key="5">
    <source>
        <dbReference type="SAM" id="SignalP"/>
    </source>
</evidence>
<name>A0A8R1HH41_CAEJA</name>